<proteinExistence type="predicted"/>
<protein>
    <submittedName>
        <fullName evidence="2">Uncharacterized protein</fullName>
    </submittedName>
</protein>
<evidence type="ECO:0000313" key="3">
    <source>
        <dbReference type="Proteomes" id="UP001230188"/>
    </source>
</evidence>
<accession>A0AAD7XQM8</accession>
<dbReference type="InterPro" id="IPR027417">
    <property type="entry name" value="P-loop_NTPase"/>
</dbReference>
<reference evidence="2" key="1">
    <citation type="submission" date="2023-01" db="EMBL/GenBank/DDBJ databases">
        <title>Metagenome sequencing of chrysophaentin producing Chrysophaeum taylorii.</title>
        <authorList>
            <person name="Davison J."/>
            <person name="Bewley C."/>
        </authorList>
    </citation>
    <scope>NUCLEOTIDE SEQUENCE</scope>
    <source>
        <strain evidence="2">NIES-1699</strain>
    </source>
</reference>
<dbReference type="Proteomes" id="UP001230188">
    <property type="component" value="Unassembled WGS sequence"/>
</dbReference>
<evidence type="ECO:0000256" key="1">
    <source>
        <dbReference type="SAM" id="MobiDB-lite"/>
    </source>
</evidence>
<evidence type="ECO:0000313" key="2">
    <source>
        <dbReference type="EMBL" id="KAJ8614204.1"/>
    </source>
</evidence>
<feature type="region of interest" description="Disordered" evidence="1">
    <location>
        <begin position="286"/>
        <end position="320"/>
    </location>
</feature>
<comment type="caution">
    <text evidence="2">The sequence shown here is derived from an EMBL/GenBank/DDBJ whole genome shotgun (WGS) entry which is preliminary data.</text>
</comment>
<dbReference type="AlphaFoldDB" id="A0AAD7XQM8"/>
<dbReference type="CDD" id="cd00882">
    <property type="entry name" value="Ras_like_GTPase"/>
    <property type="match status" value="1"/>
</dbReference>
<dbReference type="Gene3D" id="3.40.50.300">
    <property type="entry name" value="P-loop containing nucleotide triphosphate hydrolases"/>
    <property type="match status" value="1"/>
</dbReference>
<sequence>MDVAAFVARNQLVARNLDKEQRAESALAAELWSAREFRCAVVGDRGVGKSSLVRCLAGVLQKTPIDDCYEPTLTEAPVETTVPFRTIEGVVVLRLVDWAWDDAYLRGKDVASHLDVDAGVYVVSSADPGSAKSLTVRFAELDRVGSSKTMVVATKLDLRKKKDILVDFQNALRKRDAGVSAVSCADGRGLDDLAQKLVGMLLDRRTTRVLGRHDRADLFARTSDLATRGLLLPELAELVAGPLGLETDDPEKVAVEAKKAFGCEDGGPVDVRRTLAACAALLQASDQRRRGSGKEEEDDDDPSRSVARQQKKKKNKQRAVLAADVVVDAGAEEENRRRAERLKAKATEQRRRSARAETERLIAERLRAEAESEAQARARARAKHRAQLRRLAGRGPRYVATVAYRAARAAKRAAADARREASQARNRALRAYFEHLHARVSGVWPHLLVHAYENRGGGGGGGGGVSLRITVPESWRDKPTHDALARVAVEKLNSLGGARLRRLFGRKKRKKHKATPLLTPREVRFETILGTPIDAAPLGAANTCLFVVCQGKE</sequence>
<name>A0AAD7XQM8_9STRA</name>
<feature type="compositionally biased region" description="Basic and acidic residues" evidence="1">
    <location>
        <begin position="333"/>
        <end position="356"/>
    </location>
</feature>
<keyword evidence="3" id="KW-1185">Reference proteome</keyword>
<dbReference type="SUPFAM" id="SSF52540">
    <property type="entry name" value="P-loop containing nucleoside triphosphate hydrolases"/>
    <property type="match status" value="1"/>
</dbReference>
<dbReference type="EMBL" id="JAQMWT010000009">
    <property type="protein sequence ID" value="KAJ8614204.1"/>
    <property type="molecule type" value="Genomic_DNA"/>
</dbReference>
<gene>
    <name evidence="2" type="ORF">CTAYLR_001103</name>
</gene>
<organism evidence="2 3">
    <name type="scientific">Chrysophaeum taylorii</name>
    <dbReference type="NCBI Taxonomy" id="2483200"/>
    <lineage>
        <taxon>Eukaryota</taxon>
        <taxon>Sar</taxon>
        <taxon>Stramenopiles</taxon>
        <taxon>Ochrophyta</taxon>
        <taxon>Pelagophyceae</taxon>
        <taxon>Pelagomonadales</taxon>
        <taxon>Pelagomonadaceae</taxon>
        <taxon>Chrysophaeum</taxon>
    </lineage>
</organism>
<feature type="region of interest" description="Disordered" evidence="1">
    <location>
        <begin position="332"/>
        <end position="356"/>
    </location>
</feature>